<feature type="compositionally biased region" description="Polar residues" evidence="1">
    <location>
        <begin position="75"/>
        <end position="90"/>
    </location>
</feature>
<evidence type="ECO:0000313" key="3">
    <source>
        <dbReference type="Proteomes" id="UP001153678"/>
    </source>
</evidence>
<accession>A0A9W4T837</accession>
<proteinExistence type="predicted"/>
<reference evidence="2" key="1">
    <citation type="submission" date="2022-08" db="EMBL/GenBank/DDBJ databases">
        <authorList>
            <person name="Kallberg Y."/>
            <person name="Tangrot J."/>
            <person name="Rosling A."/>
        </authorList>
    </citation>
    <scope>NUCLEOTIDE SEQUENCE</scope>
    <source>
        <strain evidence="2">Wild A</strain>
    </source>
</reference>
<dbReference type="InterPro" id="IPR001969">
    <property type="entry name" value="Aspartic_peptidase_AS"/>
</dbReference>
<feature type="non-terminal residue" evidence="2">
    <location>
        <position position="389"/>
    </location>
</feature>
<dbReference type="EMBL" id="CAMKVN010013802">
    <property type="protein sequence ID" value="CAI2196190.1"/>
    <property type="molecule type" value="Genomic_DNA"/>
</dbReference>
<evidence type="ECO:0000313" key="2">
    <source>
        <dbReference type="EMBL" id="CAI2196190.1"/>
    </source>
</evidence>
<protein>
    <submittedName>
        <fullName evidence="2">11849_t:CDS:1</fullName>
    </submittedName>
</protein>
<organism evidence="2 3">
    <name type="scientific">Funneliformis geosporum</name>
    <dbReference type="NCBI Taxonomy" id="1117311"/>
    <lineage>
        <taxon>Eukaryota</taxon>
        <taxon>Fungi</taxon>
        <taxon>Fungi incertae sedis</taxon>
        <taxon>Mucoromycota</taxon>
        <taxon>Glomeromycotina</taxon>
        <taxon>Glomeromycetes</taxon>
        <taxon>Glomerales</taxon>
        <taxon>Glomeraceae</taxon>
        <taxon>Funneliformis</taxon>
    </lineage>
</organism>
<dbReference type="GO" id="GO:0006508">
    <property type="term" value="P:proteolysis"/>
    <property type="evidence" value="ECO:0007669"/>
    <property type="project" value="InterPro"/>
</dbReference>
<feature type="compositionally biased region" description="Polar residues" evidence="1">
    <location>
        <begin position="34"/>
        <end position="48"/>
    </location>
</feature>
<feature type="region of interest" description="Disordered" evidence="1">
    <location>
        <begin position="1"/>
        <end position="90"/>
    </location>
</feature>
<sequence>PVFSNTKMSSERKLKLPKLPKIPKILKKKKTPSVEMTTNRPEISNTVSEPDLEKKFAENLSLKDSSDLKDEKQENTASETKSGESISTEFTSKSVANVEGDIETFAVRLGLDKFTKNKDEWKKFYIFAGSDFVWPQPPTDINERRLIFDYVIDPDWDPIGKELATNALEYRRLLESDTLDPSQGTHILIVHGKFVRYGSSKEEKKMREDYPGCYYVPVKERIVELRRFSVSDANTNAGAEKEWQVHIRLRNVVNARDEAGMANVEQGFRMIIDTGAATTVIPYFIRKKLYSAQDGWSPNPSRADGYGAGAKMFQASRDWYICLGDGINWSGWVRTNEIHSWQSNPAGVTCGVIGYDVLNNIPHYKPYRQPYVFLKNDIFGQIPQLQGSE</sequence>
<dbReference type="OrthoDB" id="2395011at2759"/>
<dbReference type="PROSITE" id="PS00141">
    <property type="entry name" value="ASP_PROTEASE"/>
    <property type="match status" value="1"/>
</dbReference>
<gene>
    <name evidence="2" type="ORF">FWILDA_LOCUS17454</name>
</gene>
<dbReference type="GO" id="GO:0004190">
    <property type="term" value="F:aspartic-type endopeptidase activity"/>
    <property type="evidence" value="ECO:0007669"/>
    <property type="project" value="InterPro"/>
</dbReference>
<dbReference type="AlphaFoldDB" id="A0A9W4T837"/>
<evidence type="ECO:0000256" key="1">
    <source>
        <dbReference type="SAM" id="MobiDB-lite"/>
    </source>
</evidence>
<comment type="caution">
    <text evidence="2">The sequence shown here is derived from an EMBL/GenBank/DDBJ whole genome shotgun (WGS) entry which is preliminary data.</text>
</comment>
<feature type="compositionally biased region" description="Basic and acidic residues" evidence="1">
    <location>
        <begin position="64"/>
        <end position="74"/>
    </location>
</feature>
<keyword evidence="3" id="KW-1185">Reference proteome</keyword>
<dbReference type="Proteomes" id="UP001153678">
    <property type="component" value="Unassembled WGS sequence"/>
</dbReference>
<name>A0A9W4T837_9GLOM</name>